<dbReference type="Pfam" id="PF09861">
    <property type="entry name" value="Lar_N"/>
    <property type="match status" value="1"/>
</dbReference>
<comment type="caution">
    <text evidence="2">The sequence shown here is derived from an EMBL/GenBank/DDBJ whole genome shotgun (WGS) entry which is preliminary data.</text>
</comment>
<reference evidence="2 3" key="1">
    <citation type="journal article" date="2015" name="MBio">
        <title>Genome-Resolved Metagenomic Analysis Reveals Roles for Candidate Phyla and Other Microbial Community Members in Biogeochemical Transformations in Oil Reservoirs.</title>
        <authorList>
            <person name="Hu P."/>
            <person name="Tom L."/>
            <person name="Singh A."/>
            <person name="Thomas B.C."/>
            <person name="Baker B.J."/>
            <person name="Piceno Y.M."/>
            <person name="Andersen G.L."/>
            <person name="Banfield J.F."/>
        </authorList>
    </citation>
    <scope>NUCLEOTIDE SEQUENCE [LARGE SCALE GENOMIC DNA]</scope>
    <source>
        <strain evidence="2">46_26</strain>
    </source>
</reference>
<feature type="domain" description="LarA-like N-terminal" evidence="1">
    <location>
        <begin position="32"/>
        <end position="194"/>
    </location>
</feature>
<dbReference type="EMBL" id="LGFG01000012">
    <property type="protein sequence ID" value="KUK23617.1"/>
    <property type="molecule type" value="Genomic_DNA"/>
</dbReference>
<evidence type="ECO:0000313" key="2">
    <source>
        <dbReference type="EMBL" id="KUK23617.1"/>
    </source>
</evidence>
<evidence type="ECO:0000313" key="3">
    <source>
        <dbReference type="Proteomes" id="UP000058636"/>
    </source>
</evidence>
<dbReference type="Proteomes" id="UP000058636">
    <property type="component" value="Unassembled WGS sequence"/>
</dbReference>
<dbReference type="Gene3D" id="3.40.50.11440">
    <property type="match status" value="1"/>
</dbReference>
<dbReference type="PANTHER" id="PTHR33171:SF17">
    <property type="entry name" value="LARA-LIKE N-TERMINAL DOMAIN-CONTAINING PROTEIN"/>
    <property type="match status" value="1"/>
</dbReference>
<dbReference type="InterPro" id="IPR048068">
    <property type="entry name" value="LarA-like"/>
</dbReference>
<sequence>MVGLRIEGVRPVTVYLEGDPLTEEKIKEGLSKLVEDLGKVKKVLVVHTDYTRVDFTHLVAKNLYRFLLERGLKEFHTLNASGTHRAMKIEEFEKKLGISRNERGVFFHNHEFFNPEALAFVGTLPADFVSEMTEGDLEEEIPIKVNRILFEDFDAIFFINGTVPHESTGFSGGLKIVIPGIASTEVVDTFHWAAVLMGIPKLIGTVDNPARKIINRASEMIFEKIKARSFTLNMVYEEEEEVIPRALYIDEGYKGFLRAYEKACELSSQLHVKYIDRPLRRAVQVIGEEYDEVWTAGKGSYKLQKPGVMAKGGQIIIYAPHIKRFHSNPQMDKWIREIGYHCKDYVKWYLKKHPDFNKNVAAHVINVRGAGTFDPETGKEEFEFDVILATSIPEDECRAVNLGYMDPSKIRKEDFMDEDSLWIVPGGKYLYDLKGRRG</sequence>
<organism evidence="2 3">
    <name type="scientific">Thermotoga petrophila</name>
    <dbReference type="NCBI Taxonomy" id="93929"/>
    <lineage>
        <taxon>Bacteria</taxon>
        <taxon>Thermotogati</taxon>
        <taxon>Thermotogota</taxon>
        <taxon>Thermotogae</taxon>
        <taxon>Thermotogales</taxon>
        <taxon>Thermotogaceae</taxon>
        <taxon>Thermotoga</taxon>
    </lineage>
</organism>
<dbReference type="PANTHER" id="PTHR33171">
    <property type="entry name" value="LAR_N DOMAIN-CONTAINING PROTEIN"/>
    <property type="match status" value="1"/>
</dbReference>
<protein>
    <recommendedName>
        <fullName evidence="1">LarA-like N-terminal domain-containing protein</fullName>
    </recommendedName>
</protein>
<dbReference type="AlphaFoldDB" id="A0A101ERM5"/>
<name>A0A101ERM5_9THEM</name>
<accession>A0A101ERM5</accession>
<gene>
    <name evidence="2" type="ORF">XD57_0275</name>
</gene>
<proteinExistence type="predicted"/>
<dbReference type="InterPro" id="IPR043166">
    <property type="entry name" value="LarA-like_C"/>
</dbReference>
<evidence type="ECO:0000259" key="1">
    <source>
        <dbReference type="Pfam" id="PF09861"/>
    </source>
</evidence>
<dbReference type="PATRIC" id="fig|93930.3.peg.1058"/>
<dbReference type="InterPro" id="IPR018657">
    <property type="entry name" value="LarA-like_N"/>
</dbReference>
<dbReference type="Gene3D" id="3.90.226.30">
    <property type="match status" value="1"/>
</dbReference>
<dbReference type="GO" id="GO:0050043">
    <property type="term" value="F:lactate racemase activity"/>
    <property type="evidence" value="ECO:0007669"/>
    <property type="project" value="InterPro"/>
</dbReference>